<protein>
    <submittedName>
        <fullName evidence="3">Uncharacterized protein</fullName>
    </submittedName>
</protein>
<feature type="region of interest" description="Disordered" evidence="2">
    <location>
        <begin position="1098"/>
        <end position="1120"/>
    </location>
</feature>
<evidence type="ECO:0000313" key="4">
    <source>
        <dbReference type="Proteomes" id="UP000275925"/>
    </source>
</evidence>
<organism evidence="3 4">
    <name type="scientific">Candidatus Termititenax persephonae</name>
    <dbReference type="NCBI Taxonomy" id="2218525"/>
    <lineage>
        <taxon>Bacteria</taxon>
        <taxon>Bacillati</taxon>
        <taxon>Candidatus Margulisiibacteriota</taxon>
        <taxon>Candidatus Termititenacia</taxon>
        <taxon>Candidatus Termititenacales</taxon>
        <taxon>Candidatus Termititenacaceae</taxon>
        <taxon>Candidatus Termititenax</taxon>
    </lineage>
</organism>
<feature type="compositionally biased region" description="Basic and acidic residues" evidence="2">
    <location>
        <begin position="688"/>
        <end position="698"/>
    </location>
</feature>
<evidence type="ECO:0000256" key="2">
    <source>
        <dbReference type="SAM" id="MobiDB-lite"/>
    </source>
</evidence>
<comment type="caution">
    <text evidence="3">The sequence shown here is derived from an EMBL/GenBank/DDBJ whole genome shotgun (WGS) entry which is preliminary data.</text>
</comment>
<dbReference type="EMBL" id="BGZO01000002">
    <property type="protein sequence ID" value="GBR75404.1"/>
    <property type="molecule type" value="Genomic_DNA"/>
</dbReference>
<feature type="coiled-coil region" evidence="1">
    <location>
        <begin position="1063"/>
        <end position="1090"/>
    </location>
</feature>
<name>A0A388TFJ2_9BACT</name>
<feature type="region of interest" description="Disordered" evidence="2">
    <location>
        <begin position="1505"/>
        <end position="1555"/>
    </location>
</feature>
<feature type="region of interest" description="Disordered" evidence="2">
    <location>
        <begin position="764"/>
        <end position="787"/>
    </location>
</feature>
<gene>
    <name evidence="3" type="ORF">NO2_0082</name>
</gene>
<reference evidence="3 4" key="1">
    <citation type="journal article" date="2019" name="ISME J.">
        <title>Genome analyses of uncultured TG2/ZB3 bacteria in 'Margulisbacteria' specifically attached to ectosymbiotic spirochetes of protists in the termite gut.</title>
        <authorList>
            <person name="Utami Y.D."/>
            <person name="Kuwahara H."/>
            <person name="Igai K."/>
            <person name="Murakami T."/>
            <person name="Sugaya K."/>
            <person name="Morikawa T."/>
            <person name="Nagura Y."/>
            <person name="Yuki M."/>
            <person name="Deevong P."/>
            <person name="Inoue T."/>
            <person name="Kihara K."/>
            <person name="Lo N."/>
            <person name="Yamada A."/>
            <person name="Ohkuma M."/>
            <person name="Hongoh Y."/>
        </authorList>
    </citation>
    <scope>NUCLEOTIDE SEQUENCE [LARGE SCALE GENOMIC DNA]</scope>
    <source>
        <strain evidence="3">NkOx7-02</strain>
    </source>
</reference>
<keyword evidence="4" id="KW-1185">Reference proteome</keyword>
<accession>A0A388TFJ2</accession>
<feature type="compositionally biased region" description="Basic and acidic residues" evidence="2">
    <location>
        <begin position="764"/>
        <end position="782"/>
    </location>
</feature>
<evidence type="ECO:0000313" key="3">
    <source>
        <dbReference type="EMBL" id="GBR75404.1"/>
    </source>
</evidence>
<feature type="coiled-coil region" evidence="1">
    <location>
        <begin position="1331"/>
        <end position="1379"/>
    </location>
</feature>
<keyword evidence="1" id="KW-0175">Coiled coil</keyword>
<sequence length="3198" mass="354095">MVEVNGKNYNMFDWWHGRYVQEDSTPGNLRWQDLNPKDFGIFVSNTSNSGNAINIDNIETENKRRMLLGDVIFLLNDNVQAGGTVTPHDQLSQLMQKIIRDFPYTADTILRNFIEALFTTMDEPDNRDTEVNEEFKQAFNAGAKKLVGRIGDEEKWENLSLDVELVKTRIRRAMDDLPQSVEKGLRPVADSGSLQAYLKANGIWEREQVTTPQVDPPRPNIVQTRPSFVQGTKPTFLSPDDFRHEPDDGLKGNEALRQWENLRPGLTKWLGTANSEIFATDGSLTKVGSEVGSEKALFSQVRRREGSEGVHSVRQTVTLPNRRDVYSMLASIVFHGAGVLARDGEKYTGQGAVIDWGTMRDNAKNEKKADGSKKWTDDDLKSPENFEKAWEANLKTQLKELTEKIDFNNCVITVNQQSTIYDMYFGLSDWNPATVTADNNLVLSRVEALKGILENAGIEKEKLKEFKPIIIYTVNNGETYEINRETYEIEGKTYEINDEKLTLISLIKELREIINQEINAYIKDITSIKTDEFEEKINKIIIKFIAVTKRVDAGELEANNKGKDPKPAMIAFMFKNIEAAITKRKLIDEIPIVTNQELINGVTINGFYFQLPSGTLVPDNAGHKAAYLLGVEKAPEAGDIDIANRPIEYLETDLQAWEYAKDGYNDSLTAIREQLQPDIDTNGDDKDDTLSRNRFEGKDSNGLKVGQSVVERFNDLTARFALAVAAQAQGSGTSGLVNHSLQRIYDELIALEKIIDSLEENFKSETDTKESPTGEIKDKLGKTVDGTPGVNPATEVLRGLITDNVTRIYGASLGWPVEVLQRELIAFFSGQELAPYSWAEIGEAIIHADFLPKLSPENQAIADAARRMAGIENDDAQRQYASCREALAAFMSVSRTRLQAVRDAYEKEKSAFDKVAPQDTSIPWDDLAVRQKAVTEPGKSVPYGLPERSLLLGVDEAKNNTNTGILEALDGTSQPHVVDRTLIFDPRYIPADWEILSAYRSTTEDYLLALQDFEVAREALFRGIEALDGDGTAEGRARIIEEIKLIQYDAATGDISPNDTAVAEQARILLEAYKAKLRVVSEKAADLQKLTLRARQNSDKHNTEKGLLNPAEPLTAEQSAEKARNEALAISLETETQRFLEVFSLLPTDKKINVDGVGLHEIAELFQKLADALTWHDYVGARKIQADLNNIIIINGEIVDGLWAVVGEVRQGILADNPDSTEDISDYLATIYGQAAVDEDGQIIIISDKAAVVRAVDDYFGAAQPPEEPHYSSQRYSEIIMDPPEGIPNYVREGIDGKRVDASGHLVNGPTKGITTLIEYNQKYRDAVSALESSNYKRGSLETRIKELENKGRLNGDEKKELLDKHEALLTEKRKYNDELLPTALAAFAALQDLLVNVPLVEGSPTGVFGRAVDATNQENTKNPIEFDYGIDDEELQVLRDRKFADLEPYLKIAPSIKQDVENADINSSRPQNLEHPQDFFNSLGLVMSAVIGGQVSPIEEVAAEKAPDAVDGQAEEAAAEKTPDEVDGQTEGAATEESPDTAVPPPAAATPPVSVADIIETLKGSSRYDKTGNEVKGAVSLPLTAVPDDVDQRENAMVWTTEQRDEKAKTDYENWRKYVESAIQPYRPDFTFPLKADDGVEADYQELIITHPAGEFEGDVEDKFARHSREILLGNEAARNEFEKNYTEIKDRITAAERSGHIPDPYDQLLLWAADRLRVDRINERGASMNRGWERIDFPLGNFYTGNAGDLYSLNVKNDESSVVRFSSFGNNVGNSYPLNVKNGESSMVFTPGVSFDSNSLRKIGLGFSGVVGELVQYSGNVYWGQSNLEAEHDSMNAGGDVAFQFNPWYEHNNPFLQNLYFRSMMGLHWTRSSQTWTYDVNMPVKNDAGDYIWEIKDSKIVTITLEELEEILKGLDISDGEREDVIEASRTAGAAASATTPKSLRISEVYNEAIGAGLDEEAAIALVTAALPKIEDLPAVFADPARYRTISAAEYAAGDDDIDLFEKLGLDPNNYIEGVRSPAGYTTTDTEKPNGQVFSDTTYKKVKDAITTYVNGSDRPWKDASPEQKNAIINALVAKITRVVSGTTGTSTPLSNEDWDDLRTDVEDAIETLASSWSDELSENLEHWPAISSTTEVPALADAILEDATFEFENDGVTVDSSGNFILTAVDNTALENELRRYINNPPSDTPDKLKRKLGLIAKDEDKITKLVNRLVALAVTVVASLGEKNGTKKHDAEWDTLRGIIIEWIEDVAPTLKDNNTVAGNLADKILEDATFEFENDGVTVDSSGNFILTAVDNTALENELRRYINNPPSDTPDKLKRKLGLIAKDEDKITKLVNRLVALAVTVVASLGEKNGTKKHDADWGTLRGIIIEWIEDVAPTLKDNNTVAGNLADKILEDATFEFDIDNVSKNTVASHKFTASTRGAVEEAITTYVNTTTDRPYAKMNETQRTNISNKWKGFIDLVLVGDIRNGVTTIDPITGNDEVTFKANIKAFVLTKISGFTDADINAIVDYIFNNYRSESTSTEKSNFRLSTEIGSFTPITRTATTIQDAENAAKDAMRQQILADQSMSEVNSESEKNRVLDAYATDHFTVTTSPSTSYSYSRGASKGTQWGAVLSSDNENQTEDERTTAIRNNIKNELSSVYGNDVAEDLASNWPISFSNTNIYAPAITGLNPGYSNGNVTFNITPPPQDYKMEIKLIKDDGTTIEDDNAVQVDSAGNISIFNSYLYNTHSSPSTSVNYRVVVTISSNPLDPNKNIQNAEIFDYTFTQDLNNFSVPRITLPAVGAGAIKNPYRKQARVEEHNITATPTTTYTSTVTCSKYALAYDEAETTTYETDKFNSLNITYNSNDITITGGIYEAEMQDVDAGGKGIRKISLLGEFEAEMQDVNAGGKGISKISLLGEYQAIVGNNISTTYSCKELEVSVTEGELQSIKMPLLLDSVKIPGVNRYAKPETTKETREADGDKHNLFAYAGGDVMWNGPLAAWDNGLRLWGSFWLGGGWSMSKEWFTGLTDFERMMIGVQDSIFHAGDLYYGIQLKVGQKDGGLYGISTVEDPFDKLDALGNMPKNHRYPRLFSGIGYEGKYFRLEATYGWNWREKGPYGSIVGLAGRFAIPLTDIFTTYGNAKAEVTFPETGNLMEGSANLGFMFRLPSQGRVTWELGVEGSGSLKTDYRDILDWKFVVGPFVRLGIR</sequence>
<feature type="region of interest" description="Disordered" evidence="2">
    <location>
        <begin position="677"/>
        <end position="698"/>
    </location>
</feature>
<evidence type="ECO:0000256" key="1">
    <source>
        <dbReference type="SAM" id="Coils"/>
    </source>
</evidence>
<dbReference type="Proteomes" id="UP000275925">
    <property type="component" value="Unassembled WGS sequence"/>
</dbReference>
<proteinExistence type="predicted"/>